<evidence type="ECO:0000313" key="1">
    <source>
        <dbReference type="EMBL" id="POY48532.1"/>
    </source>
</evidence>
<dbReference type="EMBL" id="PDVW01000029">
    <property type="protein sequence ID" value="POY48532.1"/>
    <property type="molecule type" value="Genomic_DNA"/>
</dbReference>
<name>A0A855M923_9GAMM</name>
<organism evidence="1">
    <name type="scientific">Pectobacterium versatile</name>
    <dbReference type="NCBI Taxonomy" id="2488639"/>
    <lineage>
        <taxon>Bacteria</taxon>
        <taxon>Pseudomonadati</taxon>
        <taxon>Pseudomonadota</taxon>
        <taxon>Gammaproteobacteria</taxon>
        <taxon>Enterobacterales</taxon>
        <taxon>Pectobacteriaceae</taxon>
        <taxon>Pectobacterium</taxon>
    </lineage>
</organism>
<dbReference type="AlphaFoldDB" id="A0A855M923"/>
<sequence>MSVTFCMMIPFRKKNTLSAYRSQGGGDHLINPEMGKYFRIFTQPLDRSTDP</sequence>
<accession>A0A855M923</accession>
<reference evidence="1" key="1">
    <citation type="submission" date="2017-12" db="EMBL/GenBank/DDBJ databases">
        <title>First report on the novel genomospecies/subspecies of Pectobacterium carotovorum in Russia.</title>
        <authorList>
            <person name="Shirshikov F.V."/>
            <person name="Miroshnikov K."/>
            <person name="Toshakov S.V."/>
            <person name="Kabanova A.P."/>
            <person name="Barannik A.P."/>
            <person name="Shneider M."/>
            <person name="Ignatov A.N."/>
            <person name="Miroshnikov K.A."/>
        </authorList>
    </citation>
    <scope>NUCLEOTIDE SEQUENCE [LARGE SCALE GENOMIC DNA]</scope>
    <source>
        <strain evidence="1">F131</strain>
    </source>
</reference>
<gene>
    <name evidence="1" type="ORF">F131LOC_03662</name>
</gene>
<comment type="caution">
    <text evidence="1">The sequence shown here is derived from an EMBL/GenBank/DDBJ whole genome shotgun (WGS) entry which is preliminary data.</text>
</comment>
<proteinExistence type="predicted"/>
<protein>
    <submittedName>
        <fullName evidence="1">Uncharacterized protein</fullName>
    </submittedName>
</protein>